<dbReference type="InterPro" id="IPR011893">
    <property type="entry name" value="Selenoprotein_Rdx-typ"/>
</dbReference>
<dbReference type="NCBIfam" id="TIGR02174">
    <property type="entry name" value="CXXU_selWTH"/>
    <property type="match status" value="1"/>
</dbReference>
<dbReference type="Proteomes" id="UP000752012">
    <property type="component" value="Unassembled WGS sequence"/>
</dbReference>
<dbReference type="EMBL" id="JAATHJ010000007">
    <property type="protein sequence ID" value="NJP37214.1"/>
    <property type="molecule type" value="Genomic_DNA"/>
</dbReference>
<dbReference type="Gene3D" id="3.40.30.10">
    <property type="entry name" value="Glutaredoxin"/>
    <property type="match status" value="1"/>
</dbReference>
<reference evidence="2 3" key="1">
    <citation type="submission" date="2020-03" db="EMBL/GenBank/DDBJ databases">
        <title>Assessment of the enzymatic potential of alkaline-tolerant lipase obtained from Bacillus luteus H11 (technogenic soil) for the bioremediation of saline soils contaminated with petroleum substances.</title>
        <authorList>
            <person name="Kalwasinska A."/>
        </authorList>
    </citation>
    <scope>NUCLEOTIDE SEQUENCE [LARGE SCALE GENOMIC DNA]</scope>
    <source>
        <strain evidence="2 3">H11</strain>
    </source>
</reference>
<protein>
    <submittedName>
        <fullName evidence="2">SelT/SelW/SelH family protein</fullName>
    </submittedName>
</protein>
<sequence>MRRDIDRLELVPASGGAFEVFKDGILIYSKLDTGSFPEASDITAKLKQS</sequence>
<proteinExistence type="predicted"/>
<dbReference type="AlphaFoldDB" id="A0A969PQM6"/>
<name>A0A969PQM6_9BACI</name>
<keyword evidence="1" id="KW-0676">Redox-active center</keyword>
<evidence type="ECO:0000313" key="3">
    <source>
        <dbReference type="Proteomes" id="UP000752012"/>
    </source>
</evidence>
<organism evidence="2 3">
    <name type="scientific">Alkalicoccus luteus</name>
    <dbReference type="NCBI Taxonomy" id="1237094"/>
    <lineage>
        <taxon>Bacteria</taxon>
        <taxon>Bacillati</taxon>
        <taxon>Bacillota</taxon>
        <taxon>Bacilli</taxon>
        <taxon>Bacillales</taxon>
        <taxon>Bacillaceae</taxon>
        <taxon>Alkalicoccus</taxon>
    </lineage>
</organism>
<gene>
    <name evidence="2" type="ORF">HCN83_06390</name>
</gene>
<dbReference type="InterPro" id="IPR036249">
    <property type="entry name" value="Thioredoxin-like_sf"/>
</dbReference>
<evidence type="ECO:0000313" key="2">
    <source>
        <dbReference type="EMBL" id="NJP37214.1"/>
    </source>
</evidence>
<evidence type="ECO:0000256" key="1">
    <source>
        <dbReference type="ARBA" id="ARBA00023284"/>
    </source>
</evidence>
<keyword evidence="3" id="KW-1185">Reference proteome</keyword>
<dbReference type="Pfam" id="PF10262">
    <property type="entry name" value="Rdx"/>
    <property type="match status" value="1"/>
</dbReference>
<dbReference type="SUPFAM" id="SSF52833">
    <property type="entry name" value="Thioredoxin-like"/>
    <property type="match status" value="1"/>
</dbReference>
<comment type="caution">
    <text evidence="2">The sequence shown here is derived from an EMBL/GenBank/DDBJ whole genome shotgun (WGS) entry which is preliminary data.</text>
</comment>
<accession>A0A969PQM6</accession>